<dbReference type="PANTHER" id="PTHR10434:SF11">
    <property type="entry name" value="1-ACYL-SN-GLYCEROL-3-PHOSPHATE ACYLTRANSFERASE"/>
    <property type="match status" value="1"/>
</dbReference>
<comment type="caution">
    <text evidence="9">The sequence shown here is derived from an EMBL/GenBank/DDBJ whole genome shotgun (WGS) entry which is preliminary data.</text>
</comment>
<feature type="chain" id="PRO_5034898678" description="1-acyl-sn-glycerol-3-phosphate acyltransferase" evidence="7">
    <location>
        <begin position="18"/>
        <end position="346"/>
    </location>
</feature>
<dbReference type="EC" id="2.3.1.51" evidence="4"/>
<keyword evidence="4" id="KW-0594">Phospholipid biosynthesis</keyword>
<reference evidence="9" key="1">
    <citation type="submission" date="2020-05" db="EMBL/GenBank/DDBJ databases">
        <title>Mycena genomes resolve the evolution of fungal bioluminescence.</title>
        <authorList>
            <person name="Tsai I.J."/>
        </authorList>
    </citation>
    <scope>NUCLEOTIDE SEQUENCE</scope>
    <source>
        <strain evidence="9">171206Taipei</strain>
    </source>
</reference>
<feature type="compositionally biased region" description="Polar residues" evidence="5">
    <location>
        <begin position="271"/>
        <end position="286"/>
    </location>
</feature>
<sequence>MAMLLSLLAYASVPLIALQYIPSGRNLTRRVAYVVSMSLCGLMGLPYLVVMLPVGQRYSVHWAVARTFYYVAGAIFGLRVEIEGEEYLRDTNDGGALPAILMANHQSMLDILPVGGTMPKRASIMSKKSLQYTPLGPFMLLSGAVFVDRGNSASALRSLDLAVQKMRENRLSLWLFPEGTRHSTEAPTLLPFKKGGFHLAIQSGLPIIPVVFENYWHLYHKGVFDSGVIRVKVLPPIKTTGLTVADIPDLCTRVREQMLTTLIDISRKVPSPSQEAKDSTSSTLITGQPDDAAVDAANAPKDATPTVPVVPSHESLASLVSGSNTTASTGGGETEDEDMVVVKRPN</sequence>
<evidence type="ECO:0000256" key="4">
    <source>
        <dbReference type="RuleBase" id="RU361267"/>
    </source>
</evidence>
<name>A0A8H6W0L2_9AGAR</name>
<keyword evidence="10" id="KW-1185">Reference proteome</keyword>
<dbReference type="GO" id="GO:0005783">
    <property type="term" value="C:endoplasmic reticulum"/>
    <property type="evidence" value="ECO:0007669"/>
    <property type="project" value="TreeGrafter"/>
</dbReference>
<comment type="similarity">
    <text evidence="1 4">Belongs to the 1-acyl-sn-glycerol-3-phosphate acyltransferase family.</text>
</comment>
<dbReference type="Pfam" id="PF01553">
    <property type="entry name" value="Acyltransferase"/>
    <property type="match status" value="1"/>
</dbReference>
<keyword evidence="3 4" id="KW-0012">Acyltransferase</keyword>
<dbReference type="NCBIfam" id="TIGR00530">
    <property type="entry name" value="AGP_acyltrn"/>
    <property type="match status" value="1"/>
</dbReference>
<dbReference type="CDD" id="cd07989">
    <property type="entry name" value="LPLAT_AGPAT-like"/>
    <property type="match status" value="1"/>
</dbReference>
<keyword evidence="4" id="KW-1208">Phospholipid metabolism</keyword>
<evidence type="ECO:0000256" key="2">
    <source>
        <dbReference type="ARBA" id="ARBA00022679"/>
    </source>
</evidence>
<dbReference type="InterPro" id="IPR002123">
    <property type="entry name" value="Plipid/glycerol_acylTrfase"/>
</dbReference>
<evidence type="ECO:0000259" key="8">
    <source>
        <dbReference type="SMART" id="SM00563"/>
    </source>
</evidence>
<dbReference type="Proteomes" id="UP000636479">
    <property type="component" value="Unassembled WGS sequence"/>
</dbReference>
<keyword evidence="4" id="KW-0443">Lipid metabolism</keyword>
<dbReference type="SUPFAM" id="SSF69593">
    <property type="entry name" value="Glycerol-3-phosphate (1)-acyltransferase"/>
    <property type="match status" value="1"/>
</dbReference>
<dbReference type="SMART" id="SM00563">
    <property type="entry name" value="PlsC"/>
    <property type="match status" value="1"/>
</dbReference>
<keyword evidence="2 4" id="KW-0808">Transferase</keyword>
<evidence type="ECO:0000256" key="7">
    <source>
        <dbReference type="SAM" id="SignalP"/>
    </source>
</evidence>
<dbReference type="RefSeq" id="XP_037219094.1">
    <property type="nucleotide sequence ID" value="XM_037363450.1"/>
</dbReference>
<dbReference type="OrthoDB" id="202234at2759"/>
<gene>
    <name evidence="9" type="ORF">MIND_00673400</name>
</gene>
<dbReference type="GO" id="GO:0003841">
    <property type="term" value="F:1-acylglycerol-3-phosphate O-acyltransferase activity"/>
    <property type="evidence" value="ECO:0007669"/>
    <property type="project" value="UniProtKB-UniRule"/>
</dbReference>
<feature type="region of interest" description="Disordered" evidence="5">
    <location>
        <begin position="265"/>
        <end position="346"/>
    </location>
</feature>
<feature type="transmembrane region" description="Helical" evidence="6">
    <location>
        <begin position="33"/>
        <end position="52"/>
    </location>
</feature>
<dbReference type="GO" id="GO:0006654">
    <property type="term" value="P:phosphatidic acid biosynthetic process"/>
    <property type="evidence" value="ECO:0007669"/>
    <property type="project" value="TreeGrafter"/>
</dbReference>
<organism evidence="9 10">
    <name type="scientific">Mycena indigotica</name>
    <dbReference type="NCBI Taxonomy" id="2126181"/>
    <lineage>
        <taxon>Eukaryota</taxon>
        <taxon>Fungi</taxon>
        <taxon>Dikarya</taxon>
        <taxon>Basidiomycota</taxon>
        <taxon>Agaricomycotina</taxon>
        <taxon>Agaricomycetes</taxon>
        <taxon>Agaricomycetidae</taxon>
        <taxon>Agaricales</taxon>
        <taxon>Marasmiineae</taxon>
        <taxon>Mycenaceae</taxon>
        <taxon>Mycena</taxon>
    </lineage>
</organism>
<protein>
    <recommendedName>
        <fullName evidence="4">1-acyl-sn-glycerol-3-phosphate acyltransferase</fullName>
        <ecNumber evidence="4">2.3.1.51</ecNumber>
    </recommendedName>
</protein>
<feature type="signal peptide" evidence="7">
    <location>
        <begin position="1"/>
        <end position="17"/>
    </location>
</feature>
<comment type="catalytic activity">
    <reaction evidence="4">
        <text>a 1-acyl-sn-glycero-3-phosphate + an acyl-CoA = a 1,2-diacyl-sn-glycero-3-phosphate + CoA</text>
        <dbReference type="Rhea" id="RHEA:19709"/>
        <dbReference type="ChEBI" id="CHEBI:57287"/>
        <dbReference type="ChEBI" id="CHEBI:57970"/>
        <dbReference type="ChEBI" id="CHEBI:58342"/>
        <dbReference type="ChEBI" id="CHEBI:58608"/>
        <dbReference type="EC" id="2.3.1.51"/>
    </reaction>
</comment>
<evidence type="ECO:0000313" key="10">
    <source>
        <dbReference type="Proteomes" id="UP000636479"/>
    </source>
</evidence>
<dbReference type="EMBL" id="JACAZF010000006">
    <property type="protein sequence ID" value="KAF7301094.1"/>
    <property type="molecule type" value="Genomic_DNA"/>
</dbReference>
<keyword evidence="6" id="KW-1133">Transmembrane helix</keyword>
<evidence type="ECO:0000256" key="5">
    <source>
        <dbReference type="SAM" id="MobiDB-lite"/>
    </source>
</evidence>
<keyword evidence="4" id="KW-0444">Lipid biosynthesis</keyword>
<dbReference type="GO" id="GO:0016020">
    <property type="term" value="C:membrane"/>
    <property type="evidence" value="ECO:0007669"/>
    <property type="project" value="InterPro"/>
</dbReference>
<dbReference type="PANTHER" id="PTHR10434">
    <property type="entry name" value="1-ACYL-SN-GLYCEROL-3-PHOSPHATE ACYLTRANSFERASE"/>
    <property type="match status" value="1"/>
</dbReference>
<feature type="domain" description="Phospholipid/glycerol acyltransferase" evidence="8">
    <location>
        <begin position="99"/>
        <end position="215"/>
    </location>
</feature>
<proteinExistence type="inferred from homology"/>
<evidence type="ECO:0000256" key="3">
    <source>
        <dbReference type="ARBA" id="ARBA00023315"/>
    </source>
</evidence>
<evidence type="ECO:0000313" key="9">
    <source>
        <dbReference type="EMBL" id="KAF7301094.1"/>
    </source>
</evidence>
<keyword evidence="6" id="KW-0472">Membrane</keyword>
<evidence type="ECO:0000256" key="6">
    <source>
        <dbReference type="SAM" id="Phobius"/>
    </source>
</evidence>
<evidence type="ECO:0000256" key="1">
    <source>
        <dbReference type="ARBA" id="ARBA00008655"/>
    </source>
</evidence>
<accession>A0A8H6W0L2</accession>
<keyword evidence="6" id="KW-0812">Transmembrane</keyword>
<dbReference type="InterPro" id="IPR004552">
    <property type="entry name" value="AGP_acyltrans"/>
</dbReference>
<dbReference type="GeneID" id="59345966"/>
<keyword evidence="7" id="KW-0732">Signal</keyword>
<feature type="compositionally biased region" description="Low complexity" evidence="5">
    <location>
        <begin position="290"/>
        <end position="303"/>
    </location>
</feature>
<dbReference type="AlphaFoldDB" id="A0A8H6W0L2"/>
<comment type="domain">
    <text evidence="4">The HXXXXD motif is essential for acyltransferase activity and may constitute the binding site for the phosphate moiety of the glycerol-3-phosphate.</text>
</comment>